<gene>
    <name evidence="3" type="ORF">SAMN05216259_1293</name>
</gene>
<dbReference type="Gene3D" id="3.60.20.10">
    <property type="entry name" value="Glutamine Phosphoribosylpyrophosphate, subunit 1, domain 1"/>
    <property type="match status" value="1"/>
</dbReference>
<dbReference type="EMBL" id="FNIE01000029">
    <property type="protein sequence ID" value="SDP42296.1"/>
    <property type="molecule type" value="Genomic_DNA"/>
</dbReference>
<dbReference type="PROSITE" id="PS51278">
    <property type="entry name" value="GATASE_TYPE_2"/>
    <property type="match status" value="1"/>
</dbReference>
<name>A0A1H0SMB7_9ACTN</name>
<evidence type="ECO:0000313" key="3">
    <source>
        <dbReference type="EMBL" id="SDP42296.1"/>
    </source>
</evidence>
<protein>
    <submittedName>
        <fullName evidence="3">Predicted glutamine amidotransferase</fullName>
    </submittedName>
</protein>
<feature type="domain" description="Glutamine amidotransferase type-2" evidence="2">
    <location>
        <begin position="2"/>
        <end position="250"/>
    </location>
</feature>
<reference evidence="3 4" key="1">
    <citation type="submission" date="2016-10" db="EMBL/GenBank/DDBJ databases">
        <authorList>
            <person name="de Groot N.N."/>
        </authorList>
    </citation>
    <scope>NUCLEOTIDE SEQUENCE [LARGE SCALE GENOMIC DNA]</scope>
    <source>
        <strain evidence="3 4">CGMCC 4.2022</strain>
    </source>
</reference>
<keyword evidence="3" id="KW-0808">Transferase</keyword>
<dbReference type="InterPro" id="IPR026869">
    <property type="entry name" value="EgtC-like"/>
</dbReference>
<dbReference type="Pfam" id="PF13230">
    <property type="entry name" value="GATase_4"/>
    <property type="match status" value="1"/>
</dbReference>
<dbReference type="SUPFAM" id="SSF56235">
    <property type="entry name" value="N-terminal nucleophile aminohydrolases (Ntn hydrolases)"/>
    <property type="match status" value="1"/>
</dbReference>
<evidence type="ECO:0000313" key="4">
    <source>
        <dbReference type="Proteomes" id="UP000199341"/>
    </source>
</evidence>
<accession>A0A1H0SMB7</accession>
<dbReference type="OrthoDB" id="9804310at2"/>
<dbReference type="RefSeq" id="WP_093788781.1">
    <property type="nucleotide sequence ID" value="NZ_FNIE01000029.1"/>
</dbReference>
<dbReference type="GO" id="GO:0016740">
    <property type="term" value="F:transferase activity"/>
    <property type="evidence" value="ECO:0007669"/>
    <property type="project" value="UniProtKB-KW"/>
</dbReference>
<evidence type="ECO:0000259" key="2">
    <source>
        <dbReference type="PROSITE" id="PS51278"/>
    </source>
</evidence>
<dbReference type="AlphaFoldDB" id="A0A1H0SMB7"/>
<dbReference type="STRING" id="310781.SAMN05216259_1293"/>
<organism evidence="3 4">
    <name type="scientific">Actinacidiphila guanduensis</name>
    <dbReference type="NCBI Taxonomy" id="310781"/>
    <lineage>
        <taxon>Bacteria</taxon>
        <taxon>Bacillati</taxon>
        <taxon>Actinomycetota</taxon>
        <taxon>Actinomycetes</taxon>
        <taxon>Kitasatosporales</taxon>
        <taxon>Streptomycetaceae</taxon>
        <taxon>Actinacidiphila</taxon>
    </lineage>
</organism>
<keyword evidence="4" id="KW-1185">Reference proteome</keyword>
<sequence>MCRFLGVVADEPAPIGELVGDDLAPFLDLACEHEHGWGVAHRAPDGAIRITKAPERGDTSDRLRAFLDTCVTDMAIVHLRMASPGLPVSPGNTHPFGDTRAAFVHNGDYQPRDCLVPSIDPRLLAGAEGQTDSERYYLAARTRMDAGTPPAKAITQTAADVRLLADRHVALNCLLLTPDALHAYQDHDPASEVIQRRGETYFQLHYREAGGVTLVASQGWPQPAPLWQQVPFQTVLEVAAGTRETVIHGA</sequence>
<dbReference type="PANTHER" id="PTHR42824:SF1">
    <property type="entry name" value="GLUTAMINE AMIDOTRANSFERASE YAFJ-RELATED"/>
    <property type="match status" value="1"/>
</dbReference>
<dbReference type="InterPro" id="IPR017932">
    <property type="entry name" value="GATase_2_dom"/>
</dbReference>
<proteinExistence type="predicted"/>
<dbReference type="InterPro" id="IPR029055">
    <property type="entry name" value="Ntn_hydrolases_N"/>
</dbReference>
<dbReference type="PANTHER" id="PTHR42824">
    <property type="entry name" value="GLUTAMINE AMIDOTRANSFERASE"/>
    <property type="match status" value="1"/>
</dbReference>
<dbReference type="Proteomes" id="UP000199341">
    <property type="component" value="Unassembled WGS sequence"/>
</dbReference>
<keyword evidence="1 3" id="KW-0315">Glutamine amidotransferase</keyword>
<evidence type="ECO:0000256" key="1">
    <source>
        <dbReference type="ARBA" id="ARBA00022962"/>
    </source>
</evidence>